<name>A0A4R0YQ07_9GAMM</name>
<sequence length="293" mass="33455">MATIQWFGRRQDFVDAASRLQDRMEGQYVPVAGAAAAEGRCPVCERPTTFVLSGSSDSRPNLRENLHCPRCHLNSRQRLVFVAMRDHLLQGTGDVPPRGALLEQTTRLYRRAHHAWPWLTGSEFLGDQRFSGRHYWWSTRWWRWRHTRHESITSLSYATDSLGLLVHSDVLEHVYDTPAALRESSRVLRPGGVTLFTVPFFVDREQSLLRGRPAADGQIEHLAPPEYHGDGLRHGGIYTFHHFGWDLIERMRDAGFSRAQIGFCHAPGEGFHPDDPAATGPWQSWPLLFRAVK</sequence>
<dbReference type="Proteomes" id="UP000291822">
    <property type="component" value="Unassembled WGS sequence"/>
</dbReference>
<dbReference type="GO" id="GO:0032259">
    <property type="term" value="P:methylation"/>
    <property type="evidence" value="ECO:0007669"/>
    <property type="project" value="UniProtKB-KW"/>
</dbReference>
<evidence type="ECO:0000313" key="2">
    <source>
        <dbReference type="EMBL" id="TCI06881.1"/>
    </source>
</evidence>
<evidence type="ECO:0000259" key="1">
    <source>
        <dbReference type="Pfam" id="PF08241"/>
    </source>
</evidence>
<keyword evidence="2" id="KW-0808">Transferase</keyword>
<keyword evidence="2" id="KW-0489">Methyltransferase</keyword>
<gene>
    <name evidence="2" type="ORF">EZM97_30095</name>
</gene>
<feature type="domain" description="Methyltransferase type 11" evidence="1">
    <location>
        <begin position="148"/>
        <end position="195"/>
    </location>
</feature>
<dbReference type="GO" id="GO:0008757">
    <property type="term" value="F:S-adenosylmethionine-dependent methyltransferase activity"/>
    <property type="evidence" value="ECO:0007669"/>
    <property type="project" value="InterPro"/>
</dbReference>
<dbReference type="AlphaFoldDB" id="A0A4R0YQ07"/>
<dbReference type="SUPFAM" id="SSF53335">
    <property type="entry name" value="S-adenosyl-L-methionine-dependent methyltransferases"/>
    <property type="match status" value="1"/>
</dbReference>
<dbReference type="RefSeq" id="WP_131411741.1">
    <property type="nucleotide sequence ID" value="NZ_SJTG01000005.1"/>
</dbReference>
<proteinExistence type="predicted"/>
<dbReference type="EMBL" id="SJTG01000005">
    <property type="protein sequence ID" value="TCI06881.1"/>
    <property type="molecule type" value="Genomic_DNA"/>
</dbReference>
<dbReference type="Gene3D" id="3.40.50.150">
    <property type="entry name" value="Vaccinia Virus protein VP39"/>
    <property type="match status" value="1"/>
</dbReference>
<dbReference type="Pfam" id="PF08241">
    <property type="entry name" value="Methyltransf_11"/>
    <property type="match status" value="1"/>
</dbReference>
<organism evidence="2 3">
    <name type="scientific">Dyella soli</name>
    <dbReference type="NCBI Taxonomy" id="522319"/>
    <lineage>
        <taxon>Bacteria</taxon>
        <taxon>Pseudomonadati</taxon>
        <taxon>Pseudomonadota</taxon>
        <taxon>Gammaproteobacteria</taxon>
        <taxon>Lysobacterales</taxon>
        <taxon>Rhodanobacteraceae</taxon>
        <taxon>Dyella</taxon>
    </lineage>
</organism>
<keyword evidence="3" id="KW-1185">Reference proteome</keyword>
<dbReference type="InterPro" id="IPR029063">
    <property type="entry name" value="SAM-dependent_MTases_sf"/>
</dbReference>
<evidence type="ECO:0000313" key="3">
    <source>
        <dbReference type="Proteomes" id="UP000291822"/>
    </source>
</evidence>
<accession>A0A4R0YQ07</accession>
<reference evidence="2 3" key="1">
    <citation type="submission" date="2019-02" db="EMBL/GenBank/DDBJ databases">
        <title>Dyella amyloliquefaciens sp. nov., isolated from forest soil.</title>
        <authorList>
            <person name="Gao Z.-H."/>
            <person name="Qiu L.-H."/>
        </authorList>
    </citation>
    <scope>NUCLEOTIDE SEQUENCE [LARGE SCALE GENOMIC DNA]</scope>
    <source>
        <strain evidence="2 3">KACC 12747</strain>
    </source>
</reference>
<protein>
    <submittedName>
        <fullName evidence="2">Methyltransferase domain-containing protein</fullName>
    </submittedName>
</protein>
<comment type="caution">
    <text evidence="2">The sequence shown here is derived from an EMBL/GenBank/DDBJ whole genome shotgun (WGS) entry which is preliminary data.</text>
</comment>
<dbReference type="InterPro" id="IPR013216">
    <property type="entry name" value="Methyltransf_11"/>
</dbReference>